<evidence type="ECO:0000313" key="2">
    <source>
        <dbReference type="Proteomes" id="UP000605846"/>
    </source>
</evidence>
<dbReference type="AlphaFoldDB" id="A0A8H7BKJ6"/>
<evidence type="ECO:0000313" key="1">
    <source>
        <dbReference type="EMBL" id="KAF7721195.1"/>
    </source>
</evidence>
<dbReference type="OrthoDB" id="2225686at2759"/>
<sequence length="224" mass="25397">MVDSDSVGQALAISRPAHNDRACDEMTKMTLQAKLFLMKSELSPTKFRIAKSIAMLVQKLPVDSIENIIMEQKLITRFVEPALAPLFEDTTNNILFRWTSTMNDEYQTTSIIAITQDRHDACTSTLNGTFWGTSCGFGEVKCFSQAENKFLVWKDLIRLGYFSKNAIDVHKMNGVLAFQVMGRHVFFYLTKLMHDGLYLMLQVDKIKLPVGIKLGQGRKDGMEK</sequence>
<proteinExistence type="predicted"/>
<name>A0A8H7BKJ6_9FUNG</name>
<organism evidence="1 2">
    <name type="scientific">Apophysomyces ossiformis</name>
    <dbReference type="NCBI Taxonomy" id="679940"/>
    <lineage>
        <taxon>Eukaryota</taxon>
        <taxon>Fungi</taxon>
        <taxon>Fungi incertae sedis</taxon>
        <taxon>Mucoromycota</taxon>
        <taxon>Mucoromycotina</taxon>
        <taxon>Mucoromycetes</taxon>
        <taxon>Mucorales</taxon>
        <taxon>Mucorineae</taxon>
        <taxon>Mucoraceae</taxon>
        <taxon>Apophysomyces</taxon>
    </lineage>
</organism>
<dbReference type="Proteomes" id="UP000605846">
    <property type="component" value="Unassembled WGS sequence"/>
</dbReference>
<comment type="caution">
    <text evidence="1">The sequence shown here is derived from an EMBL/GenBank/DDBJ whole genome shotgun (WGS) entry which is preliminary data.</text>
</comment>
<keyword evidence="2" id="KW-1185">Reference proteome</keyword>
<accession>A0A8H7BKJ6</accession>
<dbReference type="EMBL" id="JABAYA010000295">
    <property type="protein sequence ID" value="KAF7721195.1"/>
    <property type="molecule type" value="Genomic_DNA"/>
</dbReference>
<protein>
    <submittedName>
        <fullName evidence="1">Uncharacterized protein</fullName>
    </submittedName>
</protein>
<gene>
    <name evidence="1" type="ORF">EC973_005126</name>
</gene>
<reference evidence="1" key="1">
    <citation type="submission" date="2020-01" db="EMBL/GenBank/DDBJ databases">
        <title>Genome Sequencing of Three Apophysomyces-Like Fungal Strains Confirms a Novel Fungal Genus in the Mucoromycota with divergent Burkholderia-like Endosymbiotic Bacteria.</title>
        <authorList>
            <person name="Stajich J.E."/>
            <person name="Macias A.M."/>
            <person name="Carter-House D."/>
            <person name="Lovett B."/>
            <person name="Kasson L.R."/>
            <person name="Berry K."/>
            <person name="Grigoriev I."/>
            <person name="Chang Y."/>
            <person name="Spatafora J."/>
            <person name="Kasson M.T."/>
        </authorList>
    </citation>
    <scope>NUCLEOTIDE SEQUENCE</scope>
    <source>
        <strain evidence="1">NRRL A-21654</strain>
    </source>
</reference>